<dbReference type="KEGG" id="beq:BEWA_053520"/>
<dbReference type="Gene3D" id="3.40.50.1820">
    <property type="entry name" value="alpha/beta hydrolase"/>
    <property type="match status" value="1"/>
</dbReference>
<dbReference type="Pfam" id="PF12146">
    <property type="entry name" value="Hydrolase_4"/>
    <property type="match status" value="1"/>
</dbReference>
<dbReference type="STRING" id="1537102.L1LD03"/>
<dbReference type="InterPro" id="IPR007480">
    <property type="entry name" value="DUF529"/>
</dbReference>
<accession>L1LD03</accession>
<keyword evidence="1" id="KW-0732">Signal</keyword>
<dbReference type="InterPro" id="IPR029058">
    <property type="entry name" value="AB_hydrolase_fold"/>
</dbReference>
<dbReference type="InterPro" id="IPR022742">
    <property type="entry name" value="Hydrolase_4"/>
</dbReference>
<evidence type="ECO:0000259" key="2">
    <source>
        <dbReference type="Pfam" id="PF12146"/>
    </source>
</evidence>
<dbReference type="EMBL" id="ACOU01000003">
    <property type="protein sequence ID" value="EKX73297.1"/>
    <property type="molecule type" value="Genomic_DNA"/>
</dbReference>
<evidence type="ECO:0000313" key="4">
    <source>
        <dbReference type="Proteomes" id="UP000031512"/>
    </source>
</evidence>
<dbReference type="eggNOG" id="ENOG502RSYW">
    <property type="taxonomic scope" value="Eukaryota"/>
</dbReference>
<sequence length="769" mass="89169">MIRFVTLFILNLTCIGLCRRSEVPGNGVVLDITNPDGNKIETLTRSPYEILTKVYIARDGHRVISVEDGGEKLWTLTGEHLYEHSVVAFDEKSGPIFAFISLKDGSGLKSGLYYEKKDRWTEVTEEKFFKSFHRVVLRVSTSRTFVLETEKDYQYREFYINKSSKFPFAVYAANSIARLKGVRCEGSVVWNATSEDERCIYASFYPRDEHKLAYLMVDDGEEKRDIYLHNFFGLWVPITKDVYLEELISNGFDPSKFDDRITLDMGDINKEQFHMHVYMVHGNYTRLITPLPGYKLTRVVLGDDLIWEAADGKHCIYLNSVTEQTEPLALFMFVEDPTGSRKILYFKREDDGWVEVNREGYYNPIVDDNSPIYTHKGDGNVIMSSFRNKQGLRIATYASRVENAKGDIILIHGFRSFFMSEFCAFNINWNFEHLNFPYFPHNCTFSACNKPRGVLYIGKYKRLFEYGSLNGLNAFEVTPRYEYDYSVVYFLNKLGYNVYAMDNQSQGLSEAISDLRCYVNNFKDYIYDLLQFVSIVKRSKFDDPSETFDESSLYENIPTDRKIFLLGFSMGANISIQAIQDFHKNAKTGTKFVDAFIGFSAMLNLDCHAYDWTRVLAFYALKVAMVALPDTKNPREFLLNYGESFDFFIRFKDPFHHSGGTAFKTLGTLFKVCDELDHVDNMQYYPRDLPTIFFHSKEDFMSGIKGPRNFIDRHFKGNKNFKLIELDGPCHYLTVYQAMSTIMPSLRSWFDELPGKLPVHEDDLKSDEF</sequence>
<dbReference type="SUPFAM" id="SSF53474">
    <property type="entry name" value="alpha/beta-Hydrolases"/>
    <property type="match status" value="1"/>
</dbReference>
<dbReference type="VEuPathDB" id="PiroplasmaDB:BEWA_053520"/>
<dbReference type="AlphaFoldDB" id="L1LD03"/>
<dbReference type="RefSeq" id="XP_004832749.1">
    <property type="nucleotide sequence ID" value="XM_004832692.1"/>
</dbReference>
<organism evidence="3 4">
    <name type="scientific">Theileria equi strain WA</name>
    <dbReference type="NCBI Taxonomy" id="1537102"/>
    <lineage>
        <taxon>Eukaryota</taxon>
        <taxon>Sar</taxon>
        <taxon>Alveolata</taxon>
        <taxon>Apicomplexa</taxon>
        <taxon>Aconoidasida</taxon>
        <taxon>Piroplasmida</taxon>
        <taxon>Theileriidae</taxon>
        <taxon>Theileria</taxon>
    </lineage>
</organism>
<feature type="chain" id="PRO_5003953189" description="Serine aminopeptidase S33 domain-containing protein" evidence="1">
    <location>
        <begin position="21"/>
        <end position="769"/>
    </location>
</feature>
<comment type="caution">
    <text evidence="3">The sequence shown here is derived from an EMBL/GenBank/DDBJ whole genome shotgun (WGS) entry which is preliminary data.</text>
</comment>
<evidence type="ECO:0000256" key="1">
    <source>
        <dbReference type="SAM" id="SignalP"/>
    </source>
</evidence>
<feature type="signal peptide" evidence="1">
    <location>
        <begin position="1"/>
        <end position="20"/>
    </location>
</feature>
<evidence type="ECO:0000313" key="3">
    <source>
        <dbReference type="EMBL" id="EKX73297.1"/>
    </source>
</evidence>
<dbReference type="OrthoDB" id="2498029at2759"/>
<feature type="domain" description="Serine aminopeptidase S33" evidence="2">
    <location>
        <begin position="487"/>
        <end position="725"/>
    </location>
</feature>
<reference evidence="3 4" key="1">
    <citation type="journal article" date="2012" name="BMC Genomics">
        <title>Comparative genomic analysis and phylogenetic position of Theileria equi.</title>
        <authorList>
            <person name="Kappmeyer L.S."/>
            <person name="Thiagarajan M."/>
            <person name="Herndon D.R."/>
            <person name="Ramsay J.D."/>
            <person name="Caler E."/>
            <person name="Djikeng A."/>
            <person name="Gillespie J.J."/>
            <person name="Lau A.O."/>
            <person name="Roalson E.H."/>
            <person name="Silva J.C."/>
            <person name="Silva M.G."/>
            <person name="Suarez C.E."/>
            <person name="Ueti M.W."/>
            <person name="Nene V.M."/>
            <person name="Mealey R.H."/>
            <person name="Knowles D.P."/>
            <person name="Brayton K.A."/>
        </authorList>
    </citation>
    <scope>NUCLEOTIDE SEQUENCE [LARGE SCALE GENOMIC DNA]</scope>
    <source>
        <strain evidence="3 4">WA</strain>
    </source>
</reference>
<dbReference type="GeneID" id="15802904"/>
<dbReference type="InterPro" id="IPR051044">
    <property type="entry name" value="MAG_DAG_Lipase"/>
</dbReference>
<dbReference type="Proteomes" id="UP000031512">
    <property type="component" value="Unassembled WGS sequence"/>
</dbReference>
<gene>
    <name evidence="3" type="ORF">BEWA_053520</name>
</gene>
<dbReference type="PANTHER" id="PTHR11614">
    <property type="entry name" value="PHOSPHOLIPASE-RELATED"/>
    <property type="match status" value="1"/>
</dbReference>
<name>L1LD03_THEEQ</name>
<dbReference type="Pfam" id="PF04385">
    <property type="entry name" value="FAINT"/>
    <property type="match status" value="1"/>
</dbReference>
<protein>
    <recommendedName>
        <fullName evidence="2">Serine aminopeptidase S33 domain-containing protein</fullName>
    </recommendedName>
</protein>
<keyword evidence="4" id="KW-1185">Reference proteome</keyword>
<proteinExistence type="predicted"/>